<dbReference type="EMBL" id="CP001932">
    <property type="protein sequence ID" value="ADD04115.1"/>
    <property type="molecule type" value="Genomic_DNA"/>
</dbReference>
<dbReference type="KEGG" id="nmg:Nmag_0528"/>
<name>D3SYK4_NATMM</name>
<reference evidence="1 2" key="2">
    <citation type="journal article" date="2012" name="BMC Genomics">
        <title>A comparative genomics perspective on the genetic content of the alkaliphilic haloarchaeon Natrialba magadii ATCC 43099T.</title>
        <authorList>
            <person name="Siddaramappa S."/>
            <person name="Challacombe J.F."/>
            <person name="Decastro R.E."/>
            <person name="Pfeiffer F."/>
            <person name="Sastre D.E."/>
            <person name="Gimenez M.I."/>
            <person name="Paggi R.A."/>
            <person name="Detter J.C."/>
            <person name="Davenport K.W."/>
            <person name="Goodwin L.A."/>
            <person name="Kyrpides N."/>
            <person name="Tapia R."/>
            <person name="Pitluck S."/>
            <person name="Lucas S."/>
            <person name="Woyke T."/>
            <person name="Maupin-Furlow J.A."/>
        </authorList>
    </citation>
    <scope>NUCLEOTIDE SEQUENCE [LARGE SCALE GENOMIC DNA]</scope>
    <source>
        <strain evidence="2">ATCC 43099 / DSM 3394 / CCM 3739 / CIP 104546 / IAM 13178 / JCM 8861 / NBRC 102185 / NCIMB 2190 / MS3</strain>
    </source>
</reference>
<organism evidence="1 2">
    <name type="scientific">Natrialba magadii (strain ATCC 43099 / DSM 3394 / CCM 3739 / CIP 104546 / IAM 13178 / JCM 8861 / NBRC 102185 / NCIMB 2190 / MS3)</name>
    <name type="common">Natronobacterium magadii</name>
    <dbReference type="NCBI Taxonomy" id="547559"/>
    <lineage>
        <taxon>Archaea</taxon>
        <taxon>Methanobacteriati</taxon>
        <taxon>Methanobacteriota</taxon>
        <taxon>Stenosarchaea group</taxon>
        <taxon>Halobacteria</taxon>
        <taxon>Halobacteriales</taxon>
        <taxon>Natrialbaceae</taxon>
        <taxon>Natrialba</taxon>
    </lineage>
</organism>
<proteinExistence type="predicted"/>
<keyword evidence="2" id="KW-1185">Reference proteome</keyword>
<dbReference type="STRING" id="547559.Nmag_0528"/>
<gene>
    <name evidence="1" type="ordered locus">Nmag_0528</name>
</gene>
<reference evidence="2" key="1">
    <citation type="submission" date="2010-02" db="EMBL/GenBank/DDBJ databases">
        <title>Complete sequence of chromosome of Natrialba magadii ATCC 43099.</title>
        <authorList>
            <consortium name="US DOE Joint Genome Institute"/>
            <person name="Lucas S."/>
            <person name="Copeland A."/>
            <person name="Lapidus A."/>
            <person name="Cheng J.-F."/>
            <person name="Bruce D."/>
            <person name="Goodwin L."/>
            <person name="Pitluck S."/>
            <person name="Davenport K."/>
            <person name="Saunders E."/>
            <person name="Detter J.C."/>
            <person name="Han C."/>
            <person name="Tapia R."/>
            <person name="Land M."/>
            <person name="Hauser L."/>
            <person name="Kyrpides N."/>
            <person name="Mikhailova N."/>
            <person name="De Castro R.E."/>
            <person name="Maupin-Furlow J.A."/>
            <person name="Woyke T."/>
        </authorList>
    </citation>
    <scope>NUCLEOTIDE SEQUENCE [LARGE SCALE GENOMIC DNA]</scope>
    <source>
        <strain evidence="2">ATCC 43099 / DSM 3394 / CCM 3739 / CIP 104546 / IAM 13178 / JCM 8861 / NBRC 102185 / NCIMB 2190 / MS3</strain>
    </source>
</reference>
<accession>D3SYK4</accession>
<dbReference type="HOGENOM" id="CLU_2662463_0_0_2"/>
<protein>
    <submittedName>
        <fullName evidence="1">Sodium-dependent inorganic phosphate cotransporter</fullName>
    </submittedName>
</protein>
<dbReference type="PaxDb" id="547559-Nmag_0528"/>
<dbReference type="AlphaFoldDB" id="D3SYK4"/>
<evidence type="ECO:0000313" key="1">
    <source>
        <dbReference type="EMBL" id="ADD04115.1"/>
    </source>
</evidence>
<sequence length="75" mass="8453">MFRPIYKLIGFLFICVSDIYSLIMSVSVGPLSYTSIQDGNTSEFSLPGVDVELRTPVGGDYMVEYFSTMRVNDRL</sequence>
<dbReference type="Proteomes" id="UP000001879">
    <property type="component" value="Chromosome"/>
</dbReference>
<evidence type="ECO:0000313" key="2">
    <source>
        <dbReference type="Proteomes" id="UP000001879"/>
    </source>
</evidence>